<dbReference type="SUPFAM" id="SSF50685">
    <property type="entry name" value="Barwin-like endoglucanases"/>
    <property type="match status" value="1"/>
</dbReference>
<evidence type="ECO:0000256" key="3">
    <source>
        <dbReference type="HAMAP-Rule" id="MF_02071"/>
    </source>
</evidence>
<name>A0A916WI31_9BURK</name>
<dbReference type="PANTHER" id="PTHR34183:SF1">
    <property type="entry name" value="ENDOLYTIC PEPTIDOGLYCAN TRANSGLYCOSYLASE RLPA"/>
    <property type="match status" value="1"/>
</dbReference>
<dbReference type="InterPro" id="IPR009009">
    <property type="entry name" value="RlpA-like_DPBB"/>
</dbReference>
<dbReference type="Pfam" id="PF03330">
    <property type="entry name" value="DPBB_1"/>
    <property type="match status" value="1"/>
</dbReference>
<dbReference type="GO" id="GO:0000270">
    <property type="term" value="P:peptidoglycan metabolic process"/>
    <property type="evidence" value="ECO:0007669"/>
    <property type="project" value="UniProtKB-UniRule"/>
</dbReference>
<dbReference type="PANTHER" id="PTHR34183">
    <property type="entry name" value="ENDOLYTIC PEPTIDOGLYCAN TRANSGLYCOSYLASE RLPA"/>
    <property type="match status" value="1"/>
</dbReference>
<dbReference type="InterPro" id="IPR036908">
    <property type="entry name" value="RlpA-like_sf"/>
</dbReference>
<dbReference type="HAMAP" id="MF_02071">
    <property type="entry name" value="RlpA"/>
    <property type="match status" value="1"/>
</dbReference>
<evidence type="ECO:0000256" key="5">
    <source>
        <dbReference type="SAM" id="MobiDB-lite"/>
    </source>
</evidence>
<feature type="domain" description="RlpA-like protein double-psi beta-barrel" evidence="6">
    <location>
        <begin position="41"/>
        <end position="127"/>
    </location>
</feature>
<dbReference type="EMBL" id="BMIG01000008">
    <property type="protein sequence ID" value="GGB01896.1"/>
    <property type="molecule type" value="Genomic_DNA"/>
</dbReference>
<comment type="similarity">
    <text evidence="3 4">Belongs to the RlpA family.</text>
</comment>
<proteinExistence type="inferred from homology"/>
<dbReference type="NCBIfam" id="TIGR00413">
    <property type="entry name" value="rlpA"/>
    <property type="match status" value="1"/>
</dbReference>
<accession>A0A916WI31</accession>
<dbReference type="Proteomes" id="UP000620596">
    <property type="component" value="Unassembled WGS sequence"/>
</dbReference>
<dbReference type="GO" id="GO:0071555">
    <property type="term" value="P:cell wall organization"/>
    <property type="evidence" value="ECO:0007669"/>
    <property type="project" value="UniProtKB-KW"/>
</dbReference>
<reference evidence="7" key="2">
    <citation type="submission" date="2020-09" db="EMBL/GenBank/DDBJ databases">
        <authorList>
            <person name="Sun Q."/>
            <person name="Zhou Y."/>
        </authorList>
    </citation>
    <scope>NUCLEOTIDE SEQUENCE</scope>
    <source>
        <strain evidence="7">CGMCC 1.15322</strain>
    </source>
</reference>
<dbReference type="InterPro" id="IPR034718">
    <property type="entry name" value="RlpA"/>
</dbReference>
<dbReference type="EC" id="4.2.2.-" evidence="3"/>
<evidence type="ECO:0000259" key="6">
    <source>
        <dbReference type="Pfam" id="PF03330"/>
    </source>
</evidence>
<gene>
    <name evidence="3" type="primary">rlpA</name>
    <name evidence="7" type="ORF">GCM10011496_23530</name>
</gene>
<reference evidence="7" key="1">
    <citation type="journal article" date="2014" name="Int. J. Syst. Evol. Microbiol.">
        <title>Complete genome sequence of Corynebacterium casei LMG S-19264T (=DSM 44701T), isolated from a smear-ripened cheese.</title>
        <authorList>
            <consortium name="US DOE Joint Genome Institute (JGI-PGF)"/>
            <person name="Walter F."/>
            <person name="Albersmeier A."/>
            <person name="Kalinowski J."/>
            <person name="Ruckert C."/>
        </authorList>
    </citation>
    <scope>NUCLEOTIDE SEQUENCE</scope>
    <source>
        <strain evidence="7">CGMCC 1.15322</strain>
    </source>
</reference>
<sequence length="158" mass="16907">MAASPEVASGLLDPDPPVPESPSVRPRPALLAGEPAREFERGAASWYGPGFHGRLTASGERYNMNAFTAAHRTLPFGTVVRVHSLVNGRDVDLRITDRGPFSRNRIIDVSRAAAAELGMLGLGFKEVVVLVPESIPAVAAPPAATKRPRTVRRLPSPR</sequence>
<evidence type="ECO:0000256" key="2">
    <source>
        <dbReference type="ARBA" id="ARBA00023316"/>
    </source>
</evidence>
<keyword evidence="1 3" id="KW-0456">Lyase</keyword>
<dbReference type="AlphaFoldDB" id="A0A916WI31"/>
<dbReference type="GO" id="GO:0008932">
    <property type="term" value="F:lytic endotransglycosylase activity"/>
    <property type="evidence" value="ECO:0007669"/>
    <property type="project" value="UniProtKB-UniRule"/>
</dbReference>
<keyword evidence="2 3" id="KW-0961">Cell wall biogenesis/degradation</keyword>
<dbReference type="CDD" id="cd22268">
    <property type="entry name" value="DPBB_RlpA-like"/>
    <property type="match status" value="1"/>
</dbReference>
<keyword evidence="8" id="KW-1185">Reference proteome</keyword>
<dbReference type="InterPro" id="IPR012997">
    <property type="entry name" value="RplA"/>
</dbReference>
<evidence type="ECO:0000256" key="4">
    <source>
        <dbReference type="RuleBase" id="RU003495"/>
    </source>
</evidence>
<dbReference type="Gene3D" id="2.40.40.10">
    <property type="entry name" value="RlpA-like domain"/>
    <property type="match status" value="1"/>
</dbReference>
<evidence type="ECO:0000256" key="1">
    <source>
        <dbReference type="ARBA" id="ARBA00023239"/>
    </source>
</evidence>
<evidence type="ECO:0000313" key="8">
    <source>
        <dbReference type="Proteomes" id="UP000620596"/>
    </source>
</evidence>
<feature type="region of interest" description="Disordered" evidence="5">
    <location>
        <begin position="1"/>
        <end position="28"/>
    </location>
</feature>
<protein>
    <recommendedName>
        <fullName evidence="3">Endolytic peptidoglycan transglycosylase RlpA</fullName>
        <ecNumber evidence="3">4.2.2.-</ecNumber>
    </recommendedName>
</protein>
<comment type="caution">
    <text evidence="7">The sequence shown here is derived from an EMBL/GenBank/DDBJ whole genome shotgun (WGS) entry which is preliminary data.</text>
</comment>
<comment type="function">
    <text evidence="3">Lytic transglycosylase with a strong preference for naked glycan strands that lack stem peptides.</text>
</comment>
<organism evidence="7 8">
    <name type="scientific">Polaromonas eurypsychrophila</name>
    <dbReference type="NCBI Taxonomy" id="1614635"/>
    <lineage>
        <taxon>Bacteria</taxon>
        <taxon>Pseudomonadati</taxon>
        <taxon>Pseudomonadota</taxon>
        <taxon>Betaproteobacteria</taxon>
        <taxon>Burkholderiales</taxon>
        <taxon>Comamonadaceae</taxon>
        <taxon>Polaromonas</taxon>
    </lineage>
</organism>
<evidence type="ECO:0000313" key="7">
    <source>
        <dbReference type="EMBL" id="GGB01896.1"/>
    </source>
</evidence>